<dbReference type="AlphaFoldDB" id="A0A0F9KNG4"/>
<evidence type="ECO:0000313" key="1">
    <source>
        <dbReference type="EMBL" id="KKM76301.1"/>
    </source>
</evidence>
<comment type="caution">
    <text evidence="1">The sequence shown here is derived from an EMBL/GenBank/DDBJ whole genome shotgun (WGS) entry which is preliminary data.</text>
</comment>
<proteinExistence type="predicted"/>
<protein>
    <submittedName>
        <fullName evidence="1">Uncharacterized protein</fullName>
    </submittedName>
</protein>
<sequence length="72" mass="8233">MSYDEALAWLKGERSMTNIVPSHPRETWVARIAEADAATTQQAYWIVKAHKEGLLIIKKCSENNNRGYEKNV</sequence>
<accession>A0A0F9KNG4</accession>
<reference evidence="1" key="1">
    <citation type="journal article" date="2015" name="Nature">
        <title>Complex archaea that bridge the gap between prokaryotes and eukaryotes.</title>
        <authorList>
            <person name="Spang A."/>
            <person name="Saw J.H."/>
            <person name="Jorgensen S.L."/>
            <person name="Zaremba-Niedzwiedzka K."/>
            <person name="Martijn J."/>
            <person name="Lind A.E."/>
            <person name="van Eijk R."/>
            <person name="Schleper C."/>
            <person name="Guy L."/>
            <person name="Ettema T.J."/>
        </authorList>
    </citation>
    <scope>NUCLEOTIDE SEQUENCE</scope>
</reference>
<dbReference type="EMBL" id="LAZR01008832">
    <property type="protein sequence ID" value="KKM76301.1"/>
    <property type="molecule type" value="Genomic_DNA"/>
</dbReference>
<name>A0A0F9KNG4_9ZZZZ</name>
<organism evidence="1">
    <name type="scientific">marine sediment metagenome</name>
    <dbReference type="NCBI Taxonomy" id="412755"/>
    <lineage>
        <taxon>unclassified sequences</taxon>
        <taxon>metagenomes</taxon>
        <taxon>ecological metagenomes</taxon>
    </lineage>
</organism>
<gene>
    <name evidence="1" type="ORF">LCGC14_1381490</name>
</gene>